<dbReference type="InterPro" id="IPR041457">
    <property type="entry name" value="CxC2_KDZ-assoc"/>
</dbReference>
<dbReference type="OrthoDB" id="3257338at2759"/>
<accession>A0A166TTN6</accession>
<name>A0A166TTN6_9AGAM</name>
<dbReference type="STRING" id="436010.A0A166TTN6"/>
<proteinExistence type="predicted"/>
<reference evidence="2 3" key="1">
    <citation type="journal article" date="2016" name="Mol. Biol. Evol.">
        <title>Comparative Genomics of Early-Diverging Mushroom-Forming Fungi Provides Insights into the Origins of Lignocellulose Decay Capabilities.</title>
        <authorList>
            <person name="Nagy L.G."/>
            <person name="Riley R."/>
            <person name="Tritt A."/>
            <person name="Adam C."/>
            <person name="Daum C."/>
            <person name="Floudas D."/>
            <person name="Sun H."/>
            <person name="Yadav J.S."/>
            <person name="Pangilinan J."/>
            <person name="Larsson K.H."/>
            <person name="Matsuura K."/>
            <person name="Barry K."/>
            <person name="Labutti K."/>
            <person name="Kuo R."/>
            <person name="Ohm R.A."/>
            <person name="Bhattacharya S.S."/>
            <person name="Shirouzu T."/>
            <person name="Yoshinaga Y."/>
            <person name="Martin F.M."/>
            <person name="Grigoriev I.V."/>
            <person name="Hibbett D.S."/>
        </authorList>
    </citation>
    <scope>NUCLEOTIDE SEQUENCE [LARGE SCALE GENOMIC DNA]</scope>
    <source>
        <strain evidence="2 3">CBS 109695</strain>
    </source>
</reference>
<feature type="domain" description="CxC2-like cysteine cluster KDZ transposase-associated" evidence="1">
    <location>
        <begin position="350"/>
        <end position="387"/>
    </location>
</feature>
<evidence type="ECO:0000313" key="3">
    <source>
        <dbReference type="Proteomes" id="UP000076532"/>
    </source>
</evidence>
<dbReference type="Pfam" id="PF18803">
    <property type="entry name" value="CxC2"/>
    <property type="match status" value="2"/>
</dbReference>
<dbReference type="AlphaFoldDB" id="A0A166TTN6"/>
<feature type="domain" description="CxC2-like cysteine cluster KDZ transposase-associated" evidence="1">
    <location>
        <begin position="392"/>
        <end position="435"/>
    </location>
</feature>
<sequence>MPMDDILARPVDLSAAMYERFNGEAEGGWDDQLTENELNLMSGVYKIFTGPGVYQAADVFLPRSEGRLHHRNERGSRRMRFGLCAPAICQRDCGTTNMLYGSGGWHLHMGLFMTVSTVRGVGKQGMGPVQVWILEPLTVQVPAVLRQFISTLRLSSQPLCSSSVLTLASICIANVFDRTIATCQAFVNGSGHSGSRRTRGCSLFTTLLLATRSYSHIHDISAQCGSPHLRPFSTSSFFSAQQGYGTPHTKKVQPEPQHVWDDHYIFDEDTAPPVDPAYVHHLGTVDLEPNPRVYTQAKLFDTKDAATISTKLHAQAAIIKSHSIAAKTAMALSSIARPFWNGVFFEPVTLKSLGLQIQLGHDPHHSCGNPMPAFNDDFTVINTSGIHPNGSPATNLNPKTAATFRVLEMFHLLSFESKCSGFEFYYMLARLTDNATAHTVSDRYSAFMWMVREWRHIKMIKHAGQGHQPDGSAMYEPGGCVVMCPACPQPRRNLPEGWQDNKDNLWLYTLFLVIDANFRLKRKTVSSDVADPSLNRGTSAFVEESAYKEYLAGYDYQEEVHQQIHSWPRRHWCWRGGLRTTQHETPQRCGEKCQTAYSLNYTPGVGRTDGEVPERGWADINHVTASTKEMGPGSQRDTIDDHFGDWNHKKIVSMGPTLLRKIKVAPERALHVYNFLELSSHLSAPAVAGWTVEVEAWEKDNTMPNPFVSVVEITERQVQLALAQEEAREIEHGDGSVVHSTLSPLVLITTGMDFLLQQRRLLYRQQAAHRRLDGTLAAWCKVQQLYFPGLAAVRAVRARTEAALAEGVAAAPVYDIPLHLPSKMPPHIPVDPKFYRYEWQLRKAQAFDALATLRQQLCLRSHLLGYKFPFDRGQKQNLRSNNVISRVHVRTTQSTDRYRSAHEALITLEPKVEELGVGRVGESEGTKTLSWIWLSRGIENAREGTAAEDLQDILRIEWCRARAQAKRWSEEVLLLLEEMRPIGGSSYLTPACKEGYAGYAYRQASIRRSMCDECQLLWRNVATFVNGDIEADVL</sequence>
<organism evidence="2 3">
    <name type="scientific">Athelia psychrophila</name>
    <dbReference type="NCBI Taxonomy" id="1759441"/>
    <lineage>
        <taxon>Eukaryota</taxon>
        <taxon>Fungi</taxon>
        <taxon>Dikarya</taxon>
        <taxon>Basidiomycota</taxon>
        <taxon>Agaricomycotina</taxon>
        <taxon>Agaricomycetes</taxon>
        <taxon>Agaricomycetidae</taxon>
        <taxon>Atheliales</taxon>
        <taxon>Atheliaceae</taxon>
        <taxon>Athelia</taxon>
    </lineage>
</organism>
<gene>
    <name evidence="2" type="ORF">FIBSPDRAFT_883678</name>
</gene>
<keyword evidence="3" id="KW-1185">Reference proteome</keyword>
<protein>
    <recommendedName>
        <fullName evidence="1">CxC2-like cysteine cluster KDZ transposase-associated domain-containing protein</fullName>
    </recommendedName>
</protein>
<evidence type="ECO:0000313" key="2">
    <source>
        <dbReference type="EMBL" id="KZP30974.1"/>
    </source>
</evidence>
<dbReference type="Proteomes" id="UP000076532">
    <property type="component" value="Unassembled WGS sequence"/>
</dbReference>
<dbReference type="EMBL" id="KV417491">
    <property type="protein sequence ID" value="KZP30974.1"/>
    <property type="molecule type" value="Genomic_DNA"/>
</dbReference>
<dbReference type="Pfam" id="PF18758">
    <property type="entry name" value="KDZ"/>
    <property type="match status" value="1"/>
</dbReference>
<evidence type="ECO:0000259" key="1">
    <source>
        <dbReference type="Pfam" id="PF18803"/>
    </source>
</evidence>
<dbReference type="InterPro" id="IPR040521">
    <property type="entry name" value="KDZ"/>
</dbReference>